<evidence type="ECO:0000313" key="7">
    <source>
        <dbReference type="Proteomes" id="UP000230709"/>
    </source>
</evidence>
<dbReference type="KEGG" id="mtw:CQW49_09400"/>
<feature type="transmembrane region" description="Helical" evidence="5">
    <location>
        <begin position="20"/>
        <end position="39"/>
    </location>
</feature>
<keyword evidence="3 5" id="KW-1133">Transmembrane helix</keyword>
<evidence type="ECO:0000256" key="1">
    <source>
        <dbReference type="ARBA" id="ARBA00004141"/>
    </source>
</evidence>
<dbReference type="AlphaFoldDB" id="A0A2D2CZB2"/>
<evidence type="ECO:0000256" key="3">
    <source>
        <dbReference type="ARBA" id="ARBA00022989"/>
    </source>
</evidence>
<feature type="transmembrane region" description="Helical" evidence="5">
    <location>
        <begin position="115"/>
        <end position="135"/>
    </location>
</feature>
<comment type="subcellular location">
    <subcellularLocation>
        <location evidence="1">Membrane</location>
        <topology evidence="1">Multi-pass membrane protein</topology>
    </subcellularLocation>
</comment>
<evidence type="ECO:0000256" key="5">
    <source>
        <dbReference type="SAM" id="Phobius"/>
    </source>
</evidence>
<name>A0A2D2CZB2_METT3</name>
<feature type="transmembrane region" description="Helical" evidence="5">
    <location>
        <begin position="59"/>
        <end position="86"/>
    </location>
</feature>
<keyword evidence="2 5" id="KW-0812">Transmembrane</keyword>
<dbReference type="EMBL" id="CP023737">
    <property type="protein sequence ID" value="ATQ68082.1"/>
    <property type="molecule type" value="Genomic_DNA"/>
</dbReference>
<keyword evidence="7" id="KW-1185">Reference proteome</keyword>
<dbReference type="InterPro" id="IPR059112">
    <property type="entry name" value="CysZ/EI24"/>
</dbReference>
<dbReference type="STRING" id="595536.GCA_000178815_03272"/>
<organism evidence="6 7">
    <name type="scientific">Methylosinus trichosporium (strain ATCC 35070 / NCIMB 11131 / UNIQEM 75 / OB3b)</name>
    <dbReference type="NCBI Taxonomy" id="595536"/>
    <lineage>
        <taxon>Bacteria</taxon>
        <taxon>Pseudomonadati</taxon>
        <taxon>Pseudomonadota</taxon>
        <taxon>Alphaproteobacteria</taxon>
        <taxon>Hyphomicrobiales</taxon>
        <taxon>Methylocystaceae</taxon>
        <taxon>Methylosinus</taxon>
    </lineage>
</organism>
<accession>A0A2D2CZB2</accession>
<feature type="transmembrane region" description="Helical" evidence="5">
    <location>
        <begin position="141"/>
        <end position="160"/>
    </location>
</feature>
<dbReference type="Proteomes" id="UP000230709">
    <property type="component" value="Chromosome"/>
</dbReference>
<evidence type="ECO:0000256" key="2">
    <source>
        <dbReference type="ARBA" id="ARBA00022692"/>
    </source>
</evidence>
<dbReference type="RefSeq" id="WP_003613953.1">
    <property type="nucleotide sequence ID" value="NZ_ADVE02000001.1"/>
</dbReference>
<keyword evidence="4 5" id="KW-0472">Membrane</keyword>
<feature type="transmembrane region" description="Helical" evidence="5">
    <location>
        <begin position="181"/>
        <end position="210"/>
    </location>
</feature>
<protein>
    <submittedName>
        <fullName evidence="6">Cysteine biosynthesis protein CysZ</fullName>
    </submittedName>
</protein>
<dbReference type="Pfam" id="PF07264">
    <property type="entry name" value="EI24"/>
    <property type="match status" value="1"/>
</dbReference>
<evidence type="ECO:0000313" key="6">
    <source>
        <dbReference type="EMBL" id="ATQ68082.1"/>
    </source>
</evidence>
<proteinExistence type="predicted"/>
<sequence>MLQDAIDAARQILSPPFRNVLLKSLGMTFALLALAWVGLDKLALSFVSVDNVLLHTAVTFVTGAGLVVGLAFLIAPISVLVAGLFLDDLAEIVEREIDPEGPPGRPLPAGQAMIMALRFALVSAGVNFIALLLLLVPGINAIVFILANAFLFGREYFAFAATRYRSLTEAREMTRRHATTLFVAGLFIAGFVAVPGLNLLTPLFGVAFMVRLHKRLAATPAPRPFVRAP</sequence>
<gene>
    <name evidence="6" type="ORF">CQW49_09400</name>
</gene>
<evidence type="ECO:0000256" key="4">
    <source>
        <dbReference type="ARBA" id="ARBA00023136"/>
    </source>
</evidence>
<dbReference type="NCBIfam" id="NF009407">
    <property type="entry name" value="PRK12768.1"/>
    <property type="match status" value="1"/>
</dbReference>
<reference evidence="7" key="1">
    <citation type="submission" date="2017-10" db="EMBL/GenBank/DDBJ databases">
        <title>Completed PacBio SMRT sequence of Methylosinus trichosporium OB3b reveals presence of a third large plasmid.</title>
        <authorList>
            <person name="Charles T.C."/>
            <person name="Lynch M.D.J."/>
            <person name="Heil J.R."/>
            <person name="Cheng J."/>
        </authorList>
    </citation>
    <scope>NUCLEOTIDE SEQUENCE [LARGE SCALE GENOMIC DNA]</scope>
    <source>
        <strain evidence="7">OB3b</strain>
    </source>
</reference>